<evidence type="ECO:0000313" key="2">
    <source>
        <dbReference type="Proteomes" id="UP001585080"/>
    </source>
</evidence>
<keyword evidence="2" id="KW-1185">Reference proteome</keyword>
<comment type="caution">
    <text evidence="1">The sequence shown here is derived from an EMBL/GenBank/DDBJ whole genome shotgun (WGS) entry which is preliminary data.</text>
</comment>
<dbReference type="Proteomes" id="UP001585080">
    <property type="component" value="Unassembled WGS sequence"/>
</dbReference>
<protein>
    <submittedName>
        <fullName evidence="1">Uncharacterized protein</fullName>
    </submittedName>
</protein>
<gene>
    <name evidence="1" type="ORF">VSS16_05325</name>
</gene>
<sequence length="131" mass="14389">MTTQPTDLPGQNSFTSTIHLPFAVQMRMLERNRLTVETECNVYGLPRGARMEAAPDGVRILATDVETLGHWLEVRDGTVTVVQAGDGVQVWTLRTATEAELPKFPPVTVLVSVLVTDDEQMMPEIRNAVAA</sequence>
<organism evidence="1 2">
    <name type="scientific">Streptomyces broussonetiae</name>
    <dbReference type="NCBI Taxonomy" id="2686304"/>
    <lineage>
        <taxon>Bacteria</taxon>
        <taxon>Bacillati</taxon>
        <taxon>Actinomycetota</taxon>
        <taxon>Actinomycetes</taxon>
        <taxon>Kitasatosporales</taxon>
        <taxon>Streptomycetaceae</taxon>
        <taxon>Streptomyces</taxon>
    </lineage>
</organism>
<dbReference type="RefSeq" id="WP_376731137.1">
    <property type="nucleotide sequence ID" value="NZ_JAYMRP010000003.1"/>
</dbReference>
<proteinExistence type="predicted"/>
<reference evidence="1 2" key="1">
    <citation type="submission" date="2024-01" db="EMBL/GenBank/DDBJ databases">
        <title>Genome mining of biosynthetic gene clusters to explore secondary metabolites of Streptomyces sp.</title>
        <authorList>
            <person name="Baig A."/>
            <person name="Ajitkumar Shintre N."/>
            <person name="Kumar H."/>
            <person name="Anbarasu A."/>
            <person name="Ramaiah S."/>
        </authorList>
    </citation>
    <scope>NUCLEOTIDE SEQUENCE [LARGE SCALE GENOMIC DNA]</scope>
    <source>
        <strain evidence="1 2">A57</strain>
    </source>
</reference>
<accession>A0ABV5E5V6</accession>
<evidence type="ECO:0000313" key="1">
    <source>
        <dbReference type="EMBL" id="MFB8772156.1"/>
    </source>
</evidence>
<dbReference type="EMBL" id="JAYMRP010000003">
    <property type="protein sequence ID" value="MFB8772156.1"/>
    <property type="molecule type" value="Genomic_DNA"/>
</dbReference>
<name>A0ABV5E5V6_9ACTN</name>